<dbReference type="Proteomes" id="UP001054252">
    <property type="component" value="Unassembled WGS sequence"/>
</dbReference>
<organism evidence="3 4">
    <name type="scientific">Rubroshorea leprosula</name>
    <dbReference type="NCBI Taxonomy" id="152421"/>
    <lineage>
        <taxon>Eukaryota</taxon>
        <taxon>Viridiplantae</taxon>
        <taxon>Streptophyta</taxon>
        <taxon>Embryophyta</taxon>
        <taxon>Tracheophyta</taxon>
        <taxon>Spermatophyta</taxon>
        <taxon>Magnoliopsida</taxon>
        <taxon>eudicotyledons</taxon>
        <taxon>Gunneridae</taxon>
        <taxon>Pentapetalae</taxon>
        <taxon>rosids</taxon>
        <taxon>malvids</taxon>
        <taxon>Malvales</taxon>
        <taxon>Dipterocarpaceae</taxon>
        <taxon>Rubroshorea</taxon>
    </lineage>
</organism>
<comment type="caution">
    <text evidence="3">The sequence shown here is derived from an EMBL/GenBank/DDBJ whole genome shotgun (WGS) entry which is preliminary data.</text>
</comment>
<gene>
    <name evidence="3" type="ORF">SLEP1_g51</name>
</gene>
<feature type="domain" description="F-box" evidence="1">
    <location>
        <begin position="18"/>
        <end position="65"/>
    </location>
</feature>
<dbReference type="InterPro" id="IPR001810">
    <property type="entry name" value="F-box_dom"/>
</dbReference>
<protein>
    <recommendedName>
        <fullName evidence="5">F-box domain-containing protein</fullName>
    </recommendedName>
</protein>
<evidence type="ECO:0000313" key="3">
    <source>
        <dbReference type="EMBL" id="GKU85372.1"/>
    </source>
</evidence>
<evidence type="ECO:0000259" key="2">
    <source>
        <dbReference type="Pfam" id="PF23310"/>
    </source>
</evidence>
<dbReference type="InterPro" id="IPR057136">
    <property type="entry name" value="At2g35280_TPR_dom"/>
</dbReference>
<dbReference type="PANTHER" id="PTHR33784:SF10">
    <property type="entry name" value="F-BOX PROTEIN"/>
    <property type="match status" value="1"/>
</dbReference>
<dbReference type="Pfam" id="PF23310">
    <property type="entry name" value="TPR_27"/>
    <property type="match status" value="1"/>
</dbReference>
<dbReference type="Pfam" id="PF12937">
    <property type="entry name" value="F-box-like"/>
    <property type="match status" value="1"/>
</dbReference>
<dbReference type="InterPro" id="IPR040338">
    <property type="entry name" value="At1g67623-like"/>
</dbReference>
<dbReference type="InterPro" id="IPR036047">
    <property type="entry name" value="F-box-like_dom_sf"/>
</dbReference>
<dbReference type="CDD" id="cd09917">
    <property type="entry name" value="F-box_SF"/>
    <property type="match status" value="1"/>
</dbReference>
<feature type="domain" description="At2g35280-like TPR" evidence="2">
    <location>
        <begin position="72"/>
        <end position="175"/>
    </location>
</feature>
<dbReference type="EMBL" id="BPVZ01000001">
    <property type="protein sequence ID" value="GKU85372.1"/>
    <property type="molecule type" value="Genomic_DNA"/>
</dbReference>
<evidence type="ECO:0000313" key="4">
    <source>
        <dbReference type="Proteomes" id="UP001054252"/>
    </source>
</evidence>
<dbReference type="SUPFAM" id="SSF81383">
    <property type="entry name" value="F-box domain"/>
    <property type="match status" value="1"/>
</dbReference>
<name>A0AAV5H939_9ROSI</name>
<proteinExistence type="predicted"/>
<dbReference type="AlphaFoldDB" id="A0AAV5H939"/>
<evidence type="ECO:0008006" key="5">
    <source>
        <dbReference type="Google" id="ProtNLM"/>
    </source>
</evidence>
<accession>A0AAV5H939</accession>
<evidence type="ECO:0000259" key="1">
    <source>
        <dbReference type="Pfam" id="PF12937"/>
    </source>
</evidence>
<dbReference type="PANTHER" id="PTHR33784">
    <property type="entry name" value="OS05G0482100 PROTEIN"/>
    <property type="match status" value="1"/>
</dbReference>
<sequence length="239" mass="28416">MALSKTLKRKRSSVSKFLTLPNNLITDILGRVASHSLKDLLNVKQTCKFLHEAAEDDYIFENVSIHGILKYQWSERKEARSFFERCRRCGNRDLLFREGMFDYFGCQKPEFSRLEKLKTAAEKDHANAIYVYGIILLCSGEDNLKKQGSELLHSVKRLRPNEEIRRFRERTESIIATIKWENNWINYDGFIRRPKLCGHERVYKYIDMWLEDEEKEVIKICDYCEWSHEIDLFIKMLCG</sequence>
<keyword evidence="4" id="KW-1185">Reference proteome</keyword>
<reference evidence="3 4" key="1">
    <citation type="journal article" date="2021" name="Commun. Biol.">
        <title>The genome of Shorea leprosula (Dipterocarpaceae) highlights the ecological relevance of drought in aseasonal tropical rainforests.</title>
        <authorList>
            <person name="Ng K.K.S."/>
            <person name="Kobayashi M.J."/>
            <person name="Fawcett J.A."/>
            <person name="Hatakeyama M."/>
            <person name="Paape T."/>
            <person name="Ng C.H."/>
            <person name="Ang C.C."/>
            <person name="Tnah L.H."/>
            <person name="Lee C.T."/>
            <person name="Nishiyama T."/>
            <person name="Sese J."/>
            <person name="O'Brien M.J."/>
            <person name="Copetti D."/>
            <person name="Mohd Noor M.I."/>
            <person name="Ong R.C."/>
            <person name="Putra M."/>
            <person name="Sireger I.Z."/>
            <person name="Indrioko S."/>
            <person name="Kosugi Y."/>
            <person name="Izuno A."/>
            <person name="Isagi Y."/>
            <person name="Lee S.L."/>
            <person name="Shimizu K.K."/>
        </authorList>
    </citation>
    <scope>NUCLEOTIDE SEQUENCE [LARGE SCALE GENOMIC DNA]</scope>
    <source>
        <strain evidence="3">214</strain>
    </source>
</reference>